<protein>
    <submittedName>
        <fullName evidence="2">Sensor kinase protein RcsC</fullName>
        <ecNumber evidence="2">2.7.13.3</ecNumber>
    </submittedName>
</protein>
<proteinExistence type="predicted"/>
<evidence type="ECO:0000313" key="3">
    <source>
        <dbReference type="Proteomes" id="UP000307968"/>
    </source>
</evidence>
<keyword evidence="1" id="KW-0472">Membrane</keyword>
<keyword evidence="2" id="KW-0418">Kinase</keyword>
<feature type="transmembrane region" description="Helical" evidence="1">
    <location>
        <begin position="7"/>
        <end position="30"/>
    </location>
</feature>
<dbReference type="EMBL" id="LR590463">
    <property type="protein sequence ID" value="VTP65102.1"/>
    <property type="molecule type" value="Genomic_DNA"/>
</dbReference>
<keyword evidence="2" id="KW-0808">Transferase</keyword>
<keyword evidence="1" id="KW-0812">Transmembrane</keyword>
<accession>A0A4U9HLJ4</accession>
<sequence>MVERFKMLILNAVLLNLLSAIVLFTLAWLFERKMFLPAEENAFRLEEHEQFNRKIGRIGAGGHLYPAHQRRHQYPQ</sequence>
<name>A0A4U9HLJ4_SERRU</name>
<dbReference type="AlphaFoldDB" id="A0A4U9HLJ4"/>
<evidence type="ECO:0000256" key="1">
    <source>
        <dbReference type="SAM" id="Phobius"/>
    </source>
</evidence>
<organism evidence="2 3">
    <name type="scientific">Serratia rubidaea</name>
    <name type="common">Serratia marinorubra</name>
    <dbReference type="NCBI Taxonomy" id="61652"/>
    <lineage>
        <taxon>Bacteria</taxon>
        <taxon>Pseudomonadati</taxon>
        <taxon>Pseudomonadota</taxon>
        <taxon>Gammaproteobacteria</taxon>
        <taxon>Enterobacterales</taxon>
        <taxon>Yersiniaceae</taxon>
        <taxon>Serratia</taxon>
    </lineage>
</organism>
<dbReference type="Proteomes" id="UP000307968">
    <property type="component" value="Chromosome"/>
</dbReference>
<keyword evidence="1" id="KW-1133">Transmembrane helix</keyword>
<gene>
    <name evidence="2" type="primary">rcsC_4</name>
    <name evidence="2" type="ORF">NCTC12971_03903</name>
</gene>
<reference evidence="2 3" key="1">
    <citation type="submission" date="2019-05" db="EMBL/GenBank/DDBJ databases">
        <authorList>
            <consortium name="Pathogen Informatics"/>
        </authorList>
    </citation>
    <scope>NUCLEOTIDE SEQUENCE [LARGE SCALE GENOMIC DNA]</scope>
    <source>
        <strain evidence="2 3">NCTC12971</strain>
    </source>
</reference>
<dbReference type="EC" id="2.7.13.3" evidence="2"/>
<evidence type="ECO:0000313" key="2">
    <source>
        <dbReference type="EMBL" id="VTP65102.1"/>
    </source>
</evidence>
<dbReference type="GO" id="GO:0004673">
    <property type="term" value="F:protein histidine kinase activity"/>
    <property type="evidence" value="ECO:0007669"/>
    <property type="project" value="UniProtKB-EC"/>
</dbReference>